<protein>
    <submittedName>
        <fullName evidence="1">Uncharacterized protein</fullName>
    </submittedName>
</protein>
<organism evidence="1 2">
    <name type="scientific">Candidatus Gottesmanbacteria bacterium RIFCSPLOWO2_01_FULL_49_10</name>
    <dbReference type="NCBI Taxonomy" id="1798396"/>
    <lineage>
        <taxon>Bacteria</taxon>
        <taxon>Candidatus Gottesmaniibacteriota</taxon>
    </lineage>
</organism>
<dbReference type="Proteomes" id="UP000176409">
    <property type="component" value="Unassembled WGS sequence"/>
</dbReference>
<sequence>MMTHEHVQEGDGALFFEPFVLARELSIAQNFLALAQKHSVPFPFGYSLGTDRSRTAQVLVDERDALHAFRQDMATWSKETLGKDSDVTISLELFVAIAGHLDEVFLHQISQGYESGMSWNDHAPEAVAGLRRTIDALFASDRYGPYLSKNSGMRMVLETMGGQLPDARDPQTLYELSQKIEDFARRSYEEGHMVMLLPLSQWYIPKRDGVTALDEILEANIRLLLPIERKGAQRLEKFCDRVWQHIVETVPARKAYGKEYPGYPAVLVGTTIGFGGSELFSMTVAESFNSHAVMYSPNQRRDDRVFDRIYEMIGKLPPKNARNVSFLLFLPHEFCHSRYEVKTPMVAELVPDLTMVVVAVNILEEFSPVMQASASEAFIVSLLSEYAVQAESADPTYRLSSVHILDNLVKSGCVSFDPTSKTLTIHADAGHLRALKTICKDTLEAILHCESSQNTKELFSSVPMAAILEEEISGEVKRIMACVV</sequence>
<dbReference type="AlphaFoldDB" id="A0A1F6AYT1"/>
<proteinExistence type="predicted"/>
<accession>A0A1F6AYT1</accession>
<reference evidence="1 2" key="1">
    <citation type="journal article" date="2016" name="Nat. Commun.">
        <title>Thousands of microbial genomes shed light on interconnected biogeochemical processes in an aquifer system.</title>
        <authorList>
            <person name="Anantharaman K."/>
            <person name="Brown C.T."/>
            <person name="Hug L.A."/>
            <person name="Sharon I."/>
            <person name="Castelle C.J."/>
            <person name="Probst A.J."/>
            <person name="Thomas B.C."/>
            <person name="Singh A."/>
            <person name="Wilkins M.J."/>
            <person name="Karaoz U."/>
            <person name="Brodie E.L."/>
            <person name="Williams K.H."/>
            <person name="Hubbard S.S."/>
            <person name="Banfield J.F."/>
        </authorList>
    </citation>
    <scope>NUCLEOTIDE SEQUENCE [LARGE SCALE GENOMIC DNA]</scope>
</reference>
<comment type="caution">
    <text evidence="1">The sequence shown here is derived from an EMBL/GenBank/DDBJ whole genome shotgun (WGS) entry which is preliminary data.</text>
</comment>
<evidence type="ECO:0000313" key="1">
    <source>
        <dbReference type="EMBL" id="OGG29683.1"/>
    </source>
</evidence>
<dbReference type="STRING" id="1798396.A2973_00285"/>
<name>A0A1F6AYT1_9BACT</name>
<gene>
    <name evidence="1" type="ORF">A2973_00285</name>
</gene>
<dbReference type="EMBL" id="MFJZ01000040">
    <property type="protein sequence ID" value="OGG29683.1"/>
    <property type="molecule type" value="Genomic_DNA"/>
</dbReference>
<evidence type="ECO:0000313" key="2">
    <source>
        <dbReference type="Proteomes" id="UP000176409"/>
    </source>
</evidence>